<comment type="caution">
    <text evidence="4">The sequence shown here is derived from an EMBL/GenBank/DDBJ whole genome shotgun (WGS) entry which is preliminary data.</text>
</comment>
<organism evidence="4 5">
    <name type="scientific">Knoellia remsis</name>
    <dbReference type="NCBI Taxonomy" id="407159"/>
    <lineage>
        <taxon>Bacteria</taxon>
        <taxon>Bacillati</taxon>
        <taxon>Actinomycetota</taxon>
        <taxon>Actinomycetes</taxon>
        <taxon>Micrococcales</taxon>
        <taxon>Intrasporangiaceae</taxon>
        <taxon>Knoellia</taxon>
    </lineage>
</organism>
<dbReference type="SUPFAM" id="SSF55729">
    <property type="entry name" value="Acyl-CoA N-acyltransferases (Nat)"/>
    <property type="match status" value="1"/>
</dbReference>
<evidence type="ECO:0000256" key="1">
    <source>
        <dbReference type="ARBA" id="ARBA00022679"/>
    </source>
</evidence>
<dbReference type="InterPro" id="IPR056934">
    <property type="entry name" value="SH3_Rv0428c"/>
</dbReference>
<dbReference type="Gene3D" id="3.40.630.30">
    <property type="match status" value="1"/>
</dbReference>
<dbReference type="Pfam" id="PF24551">
    <property type="entry name" value="SH3_Rv0428c"/>
    <property type="match status" value="1"/>
</dbReference>
<protein>
    <submittedName>
        <fullName evidence="4">Acetyltransferase (GNAT) family protein</fullName>
    </submittedName>
</protein>
<name>A0A2T0UQS5_9MICO</name>
<dbReference type="InterPro" id="IPR050832">
    <property type="entry name" value="Bact_Acetyltransf"/>
</dbReference>
<accession>A0A2T0UQS5</accession>
<keyword evidence="5" id="KW-1185">Reference proteome</keyword>
<dbReference type="AlphaFoldDB" id="A0A2T0UQS5"/>
<dbReference type="GO" id="GO:0016747">
    <property type="term" value="F:acyltransferase activity, transferring groups other than amino-acyl groups"/>
    <property type="evidence" value="ECO:0007669"/>
    <property type="project" value="InterPro"/>
</dbReference>
<dbReference type="InterPro" id="IPR016181">
    <property type="entry name" value="Acyl_CoA_acyltransferase"/>
</dbReference>
<dbReference type="InterPro" id="IPR000182">
    <property type="entry name" value="GNAT_dom"/>
</dbReference>
<sequence>MRSVSAAFDAVHIGARVVVRHRLDPAESAAVPGRPSLTDSVGELLERTPSAVVVATRRGPVTIPRDRIVAAKPLPPRPVRRGAPHRAVGIDDLQRTMVDAWPPMERERLGGWHLHASRGFTGRGNSALPLGDPGVPVDEAVTRTEQWYAARGLPSTFMVARPVGFDVTADRVGAVLLERGYTDRVPTLTLTASSRVVAEGHAPDVAVETGTELTDEWLEAMATYRRIDEVAARAILTGSSRQVFATVRDGGRPVAIGRLGEGVGWAGVAAMWVAPTHRRRGLARAVVGELARSARADGIPSLHLQTDSDNAAALTLYEGLGFERHHAYVYLTRPHRDP</sequence>
<dbReference type="Pfam" id="PF24553">
    <property type="entry name" value="Rv0428c_C"/>
    <property type="match status" value="1"/>
</dbReference>
<dbReference type="OrthoDB" id="9775595at2"/>
<dbReference type="InterPro" id="IPR056935">
    <property type="entry name" value="Rv0428c-like_C"/>
</dbReference>
<dbReference type="PANTHER" id="PTHR43877:SF5">
    <property type="entry name" value="BLL8307 PROTEIN"/>
    <property type="match status" value="1"/>
</dbReference>
<reference evidence="4 5" key="1">
    <citation type="submission" date="2018-03" db="EMBL/GenBank/DDBJ databases">
        <title>Genomic Encyclopedia of Archaeal and Bacterial Type Strains, Phase II (KMG-II): from individual species to whole genera.</title>
        <authorList>
            <person name="Goeker M."/>
        </authorList>
    </citation>
    <scope>NUCLEOTIDE SEQUENCE [LARGE SCALE GENOMIC DNA]</scope>
    <source>
        <strain evidence="4 5">ATCC BAA-1496</strain>
    </source>
</reference>
<feature type="domain" description="N-acetyltransferase" evidence="3">
    <location>
        <begin position="205"/>
        <end position="338"/>
    </location>
</feature>
<evidence type="ECO:0000256" key="2">
    <source>
        <dbReference type="ARBA" id="ARBA00023315"/>
    </source>
</evidence>
<gene>
    <name evidence="4" type="ORF">BCF74_10749</name>
</gene>
<evidence type="ECO:0000313" key="4">
    <source>
        <dbReference type="EMBL" id="PRY60263.1"/>
    </source>
</evidence>
<keyword evidence="1 4" id="KW-0808">Transferase</keyword>
<evidence type="ECO:0000313" key="5">
    <source>
        <dbReference type="Proteomes" id="UP000237822"/>
    </source>
</evidence>
<dbReference type="PROSITE" id="PS51186">
    <property type="entry name" value="GNAT"/>
    <property type="match status" value="1"/>
</dbReference>
<keyword evidence="2" id="KW-0012">Acyltransferase</keyword>
<dbReference type="CDD" id="cd04301">
    <property type="entry name" value="NAT_SF"/>
    <property type="match status" value="1"/>
</dbReference>
<proteinExistence type="predicted"/>
<dbReference type="EMBL" id="PVTI01000007">
    <property type="protein sequence ID" value="PRY60263.1"/>
    <property type="molecule type" value="Genomic_DNA"/>
</dbReference>
<evidence type="ECO:0000259" key="3">
    <source>
        <dbReference type="PROSITE" id="PS51186"/>
    </source>
</evidence>
<dbReference type="Proteomes" id="UP000237822">
    <property type="component" value="Unassembled WGS sequence"/>
</dbReference>
<dbReference type="PANTHER" id="PTHR43877">
    <property type="entry name" value="AMINOALKYLPHOSPHONATE N-ACETYLTRANSFERASE-RELATED-RELATED"/>
    <property type="match status" value="1"/>
</dbReference>